<evidence type="ECO:0000256" key="10">
    <source>
        <dbReference type="ARBA" id="ARBA00038489"/>
    </source>
</evidence>
<feature type="active site" description="Cysteine sulfenic acid (-SOH) intermediate; for peroxidase activity" evidence="13">
    <location>
        <position position="46"/>
    </location>
</feature>
<dbReference type="GO" id="GO:0008379">
    <property type="term" value="F:thioredoxin peroxidase activity"/>
    <property type="evidence" value="ECO:0007669"/>
    <property type="project" value="TreeGrafter"/>
</dbReference>
<evidence type="ECO:0000259" key="14">
    <source>
        <dbReference type="PROSITE" id="PS51352"/>
    </source>
</evidence>
<keyword evidence="5" id="KW-0049">Antioxidant</keyword>
<evidence type="ECO:0000256" key="11">
    <source>
        <dbReference type="ARBA" id="ARBA00042639"/>
    </source>
</evidence>
<dbReference type="InterPro" id="IPR050924">
    <property type="entry name" value="Peroxiredoxin_BCP/PrxQ"/>
</dbReference>
<dbReference type="PATRIC" id="fig|1279009.4.peg.2382"/>
<evidence type="ECO:0000256" key="13">
    <source>
        <dbReference type="PIRSR" id="PIRSR000239-1"/>
    </source>
</evidence>
<dbReference type="PIRSF" id="PIRSF000239">
    <property type="entry name" value="AHPC"/>
    <property type="match status" value="1"/>
</dbReference>
<dbReference type="GO" id="GO:0034599">
    <property type="term" value="P:cellular response to oxidative stress"/>
    <property type="evidence" value="ECO:0007669"/>
    <property type="project" value="TreeGrafter"/>
</dbReference>
<comment type="catalytic activity">
    <reaction evidence="12">
        <text>a hydroperoxide + [thioredoxin]-dithiol = an alcohol + [thioredoxin]-disulfide + H2O</text>
        <dbReference type="Rhea" id="RHEA:62620"/>
        <dbReference type="Rhea" id="RHEA-COMP:10698"/>
        <dbReference type="Rhea" id="RHEA-COMP:10700"/>
        <dbReference type="ChEBI" id="CHEBI:15377"/>
        <dbReference type="ChEBI" id="CHEBI:29950"/>
        <dbReference type="ChEBI" id="CHEBI:30879"/>
        <dbReference type="ChEBI" id="CHEBI:35924"/>
        <dbReference type="ChEBI" id="CHEBI:50058"/>
        <dbReference type="EC" id="1.11.1.24"/>
    </reaction>
</comment>
<sequence>MALKATTPAPDFTLPSTEGPDFTLSQTAAGKPLILYFYPKDFTRGCTKEACEFRDQFEFFRKQDIPVWGISRDSVETHHRFRQHHKLPFHLLADEQGTVASLYKATVPLLPLTLRVTYLLDKHHTIVGVYDNMFGAEKHIQQMIDTIRQGSHAADHALKL</sequence>
<organism evidence="15 16">
    <name type="scientific">Cesiribacter andamanensis AMV16</name>
    <dbReference type="NCBI Taxonomy" id="1279009"/>
    <lineage>
        <taxon>Bacteria</taxon>
        <taxon>Pseudomonadati</taxon>
        <taxon>Bacteroidota</taxon>
        <taxon>Cytophagia</taxon>
        <taxon>Cytophagales</taxon>
        <taxon>Cesiribacteraceae</taxon>
        <taxon>Cesiribacter</taxon>
    </lineage>
</organism>
<dbReference type="PANTHER" id="PTHR42801:SF4">
    <property type="entry name" value="AHPC_TSA FAMILY PROTEIN"/>
    <property type="match status" value="1"/>
</dbReference>
<dbReference type="OrthoDB" id="9812811at2"/>
<keyword evidence="7" id="KW-1015">Disulfide bond</keyword>
<comment type="similarity">
    <text evidence="10">Belongs to the peroxiredoxin family. BCP/PrxQ subfamily.</text>
</comment>
<evidence type="ECO:0000256" key="1">
    <source>
        <dbReference type="ARBA" id="ARBA00003330"/>
    </source>
</evidence>
<dbReference type="InterPro" id="IPR024706">
    <property type="entry name" value="Peroxiredoxin_AhpC-typ"/>
</dbReference>
<dbReference type="EMBL" id="AODQ01000055">
    <property type="protein sequence ID" value="EMR02543.1"/>
    <property type="molecule type" value="Genomic_DNA"/>
</dbReference>
<gene>
    <name evidence="15" type="primary">bcp_2</name>
    <name evidence="15" type="ORF">ADICEAN_02352</name>
</gene>
<evidence type="ECO:0000313" key="16">
    <source>
        <dbReference type="Proteomes" id="UP000011910"/>
    </source>
</evidence>
<dbReference type="SUPFAM" id="SSF52833">
    <property type="entry name" value="Thioredoxin-like"/>
    <property type="match status" value="1"/>
</dbReference>
<dbReference type="RefSeq" id="WP_009195743.1">
    <property type="nucleotide sequence ID" value="NZ_AODQ01000055.1"/>
</dbReference>
<protein>
    <recommendedName>
        <fullName evidence="3">thioredoxin-dependent peroxiredoxin</fullName>
        <ecNumber evidence="3">1.11.1.24</ecNumber>
    </recommendedName>
    <alternativeName>
        <fullName evidence="9">Thioredoxin peroxidase</fullName>
    </alternativeName>
    <alternativeName>
        <fullName evidence="11">Thioredoxin-dependent peroxiredoxin Bcp</fullName>
    </alternativeName>
</protein>
<evidence type="ECO:0000313" key="15">
    <source>
        <dbReference type="EMBL" id="EMR02543.1"/>
    </source>
</evidence>
<keyword evidence="16" id="KW-1185">Reference proteome</keyword>
<keyword evidence="4 15" id="KW-0575">Peroxidase</keyword>
<dbReference type="InterPro" id="IPR000866">
    <property type="entry name" value="AhpC/TSA"/>
</dbReference>
<dbReference type="Pfam" id="PF00578">
    <property type="entry name" value="AhpC-TSA"/>
    <property type="match status" value="1"/>
</dbReference>
<dbReference type="AlphaFoldDB" id="M7N1I2"/>
<keyword evidence="6 15" id="KW-0560">Oxidoreductase</keyword>
<dbReference type="PANTHER" id="PTHR42801">
    <property type="entry name" value="THIOREDOXIN-DEPENDENT PEROXIDE REDUCTASE"/>
    <property type="match status" value="1"/>
</dbReference>
<dbReference type="GO" id="GO:0005737">
    <property type="term" value="C:cytoplasm"/>
    <property type="evidence" value="ECO:0007669"/>
    <property type="project" value="TreeGrafter"/>
</dbReference>
<reference evidence="15 16" key="1">
    <citation type="journal article" date="2013" name="Genome Announc.">
        <title>Draft Genome Sequence of Cesiribacter andamanensis Strain AMV16T, Isolated from a Soil Sample from a Mud Volcano in the Andaman Islands, India.</title>
        <authorList>
            <person name="Shivaji S."/>
            <person name="Ara S."/>
            <person name="Begum Z."/>
            <person name="Srinivas T.N."/>
            <person name="Singh A."/>
            <person name="Kumar Pinnaka A."/>
        </authorList>
    </citation>
    <scope>NUCLEOTIDE SEQUENCE [LARGE SCALE GENOMIC DNA]</scope>
    <source>
        <strain evidence="15 16">AMV16</strain>
    </source>
</reference>
<dbReference type="InterPro" id="IPR036249">
    <property type="entry name" value="Thioredoxin-like_sf"/>
</dbReference>
<dbReference type="CDD" id="cd03017">
    <property type="entry name" value="PRX_BCP"/>
    <property type="match status" value="1"/>
</dbReference>
<evidence type="ECO:0000256" key="3">
    <source>
        <dbReference type="ARBA" id="ARBA00013017"/>
    </source>
</evidence>
<accession>M7N1I2</accession>
<keyword evidence="8" id="KW-0676">Redox-active center</keyword>
<comment type="subunit">
    <text evidence="2">Monomer.</text>
</comment>
<dbReference type="PROSITE" id="PS51352">
    <property type="entry name" value="THIOREDOXIN_2"/>
    <property type="match status" value="1"/>
</dbReference>
<feature type="domain" description="Thioredoxin" evidence="14">
    <location>
        <begin position="3"/>
        <end position="149"/>
    </location>
</feature>
<comment type="caution">
    <text evidence="15">The sequence shown here is derived from an EMBL/GenBank/DDBJ whole genome shotgun (WGS) entry which is preliminary data.</text>
</comment>
<dbReference type="GO" id="GO:0045454">
    <property type="term" value="P:cell redox homeostasis"/>
    <property type="evidence" value="ECO:0007669"/>
    <property type="project" value="TreeGrafter"/>
</dbReference>
<evidence type="ECO:0000256" key="2">
    <source>
        <dbReference type="ARBA" id="ARBA00011245"/>
    </source>
</evidence>
<dbReference type="Proteomes" id="UP000011910">
    <property type="component" value="Unassembled WGS sequence"/>
</dbReference>
<dbReference type="InterPro" id="IPR013766">
    <property type="entry name" value="Thioredoxin_domain"/>
</dbReference>
<name>M7N1I2_9BACT</name>
<evidence type="ECO:0000256" key="6">
    <source>
        <dbReference type="ARBA" id="ARBA00023002"/>
    </source>
</evidence>
<dbReference type="EC" id="1.11.1.24" evidence="3"/>
<dbReference type="STRING" id="1279009.ADICEAN_02352"/>
<evidence type="ECO:0000256" key="7">
    <source>
        <dbReference type="ARBA" id="ARBA00023157"/>
    </source>
</evidence>
<evidence type="ECO:0000256" key="12">
    <source>
        <dbReference type="ARBA" id="ARBA00049091"/>
    </source>
</evidence>
<dbReference type="Gene3D" id="3.40.30.10">
    <property type="entry name" value="Glutaredoxin"/>
    <property type="match status" value="1"/>
</dbReference>
<dbReference type="eggNOG" id="COG1225">
    <property type="taxonomic scope" value="Bacteria"/>
</dbReference>
<proteinExistence type="inferred from homology"/>
<evidence type="ECO:0000256" key="9">
    <source>
        <dbReference type="ARBA" id="ARBA00032824"/>
    </source>
</evidence>
<comment type="function">
    <text evidence="1">Thiol-specific peroxidase that catalyzes the reduction of hydrogen peroxide and organic hydroperoxides to water and alcohols, respectively. Plays a role in cell protection against oxidative stress by detoxifying peroxides and as sensor of hydrogen peroxide-mediated signaling events.</text>
</comment>
<evidence type="ECO:0000256" key="8">
    <source>
        <dbReference type="ARBA" id="ARBA00023284"/>
    </source>
</evidence>
<evidence type="ECO:0000256" key="5">
    <source>
        <dbReference type="ARBA" id="ARBA00022862"/>
    </source>
</evidence>
<evidence type="ECO:0000256" key="4">
    <source>
        <dbReference type="ARBA" id="ARBA00022559"/>
    </source>
</evidence>